<dbReference type="Proteomes" id="UP000664940">
    <property type="component" value="Unassembled WGS sequence"/>
</dbReference>
<sequence length="155" mass="17057">MLHTCKGAQTQTRSGWPRHTLYLWLCSPKPADSTCIATLIGGSKAGISCSQSCWLGTKLLCSHKPRGTRAAELGSYHGAWHYSQLTSHGSQHSLSQASASSNQPQAGPSRRAQARHKWQRHMHELEPLLRNVHHLLTLMETWTAPEDIAPSEASS</sequence>
<evidence type="ECO:0000313" key="3">
    <source>
        <dbReference type="Proteomes" id="UP000664940"/>
    </source>
</evidence>
<dbReference type="EMBL" id="JABVXQ010000013">
    <property type="protein sequence ID" value="KAF6081743.1"/>
    <property type="molecule type" value="Genomic_DNA"/>
</dbReference>
<evidence type="ECO:0000256" key="1">
    <source>
        <dbReference type="SAM" id="MobiDB-lite"/>
    </source>
</evidence>
<proteinExistence type="predicted"/>
<feature type="compositionally biased region" description="Low complexity" evidence="1">
    <location>
        <begin position="91"/>
        <end position="109"/>
    </location>
</feature>
<evidence type="ECO:0000313" key="2">
    <source>
        <dbReference type="EMBL" id="KAF6081743.1"/>
    </source>
</evidence>
<accession>A0A833YW84</accession>
<comment type="caution">
    <text evidence="2">The sequence shown here is derived from an EMBL/GenBank/DDBJ whole genome shotgun (WGS) entry which is preliminary data.</text>
</comment>
<dbReference type="AlphaFoldDB" id="A0A833YW84"/>
<organism evidence="2 3">
    <name type="scientific">Phyllostomus discolor</name>
    <name type="common">pale spear-nosed bat</name>
    <dbReference type="NCBI Taxonomy" id="89673"/>
    <lineage>
        <taxon>Eukaryota</taxon>
        <taxon>Metazoa</taxon>
        <taxon>Chordata</taxon>
        <taxon>Craniata</taxon>
        <taxon>Vertebrata</taxon>
        <taxon>Euteleostomi</taxon>
        <taxon>Mammalia</taxon>
        <taxon>Eutheria</taxon>
        <taxon>Laurasiatheria</taxon>
        <taxon>Chiroptera</taxon>
        <taxon>Yangochiroptera</taxon>
        <taxon>Phyllostomidae</taxon>
        <taxon>Phyllostominae</taxon>
        <taxon>Phyllostomus</taxon>
    </lineage>
</organism>
<feature type="region of interest" description="Disordered" evidence="1">
    <location>
        <begin position="91"/>
        <end position="118"/>
    </location>
</feature>
<reference evidence="2 3" key="1">
    <citation type="journal article" date="2020" name="Nature">
        <title>Six reference-quality genomes reveal evolution of bat adaptations.</title>
        <authorList>
            <person name="Jebb D."/>
            <person name="Huang Z."/>
            <person name="Pippel M."/>
            <person name="Hughes G.M."/>
            <person name="Lavrichenko K."/>
            <person name="Devanna P."/>
            <person name="Winkler S."/>
            <person name="Jermiin L.S."/>
            <person name="Skirmuntt E.C."/>
            <person name="Katzourakis A."/>
            <person name="Burkitt-Gray L."/>
            <person name="Ray D.A."/>
            <person name="Sullivan K.A.M."/>
            <person name="Roscito J.G."/>
            <person name="Kirilenko B.M."/>
            <person name="Davalos L.M."/>
            <person name="Corthals A.P."/>
            <person name="Power M.L."/>
            <person name="Jones G."/>
            <person name="Ransome R.D."/>
            <person name="Dechmann D.K.N."/>
            <person name="Locatelli A.G."/>
            <person name="Puechmaille S.J."/>
            <person name="Fedrigo O."/>
            <person name="Jarvis E.D."/>
            <person name="Hiller M."/>
            <person name="Vernes S.C."/>
            <person name="Myers E.W."/>
            <person name="Teeling E.C."/>
        </authorList>
    </citation>
    <scope>NUCLEOTIDE SEQUENCE [LARGE SCALE GENOMIC DNA]</scope>
    <source>
        <strain evidence="2">Bat1K_MPI-CBG_1</strain>
    </source>
</reference>
<gene>
    <name evidence="2" type="ORF">HJG60_008762</name>
</gene>
<name>A0A833YW84_9CHIR</name>
<protein>
    <submittedName>
        <fullName evidence="2">Uncharacterized protein</fullName>
    </submittedName>
</protein>